<feature type="compositionally biased region" description="Polar residues" evidence="5">
    <location>
        <begin position="205"/>
        <end position="219"/>
    </location>
</feature>
<organism evidence="8 9">
    <name type="scientific">Periconia digitata</name>
    <dbReference type="NCBI Taxonomy" id="1303443"/>
    <lineage>
        <taxon>Eukaryota</taxon>
        <taxon>Fungi</taxon>
        <taxon>Dikarya</taxon>
        <taxon>Ascomycota</taxon>
        <taxon>Pezizomycotina</taxon>
        <taxon>Dothideomycetes</taxon>
        <taxon>Pleosporomycetidae</taxon>
        <taxon>Pleosporales</taxon>
        <taxon>Massarineae</taxon>
        <taxon>Periconiaceae</taxon>
        <taxon>Periconia</taxon>
    </lineage>
</organism>
<comment type="caution">
    <text evidence="8">The sequence shown here is derived from an EMBL/GenBank/DDBJ whole genome shotgun (WGS) entry which is preliminary data.</text>
</comment>
<proteinExistence type="inferred from homology"/>
<keyword evidence="3" id="KW-0507">mRNA processing</keyword>
<gene>
    <name evidence="8" type="ORF">PDIGIT_LOCUS15286</name>
</gene>
<dbReference type="PANTHER" id="PTHR13484">
    <property type="entry name" value="FIP1-LIKE 1 PROTEIN"/>
    <property type="match status" value="1"/>
</dbReference>
<evidence type="ECO:0000313" key="8">
    <source>
        <dbReference type="EMBL" id="CAI6342083.1"/>
    </source>
</evidence>
<dbReference type="PANTHER" id="PTHR13484:SF0">
    <property type="entry name" value="PRE-MRNA 3'-END-PROCESSING FACTOR FIP1"/>
    <property type="match status" value="1"/>
</dbReference>
<feature type="compositionally biased region" description="Gly residues" evidence="5">
    <location>
        <begin position="335"/>
        <end position="347"/>
    </location>
</feature>
<reference evidence="8" key="1">
    <citation type="submission" date="2023-01" db="EMBL/GenBank/DDBJ databases">
        <authorList>
            <person name="Van Ghelder C."/>
            <person name="Rancurel C."/>
        </authorList>
    </citation>
    <scope>NUCLEOTIDE SEQUENCE</scope>
    <source>
        <strain evidence="8">CNCM I-4278</strain>
    </source>
</reference>
<evidence type="ECO:0000256" key="3">
    <source>
        <dbReference type="ARBA" id="ARBA00022664"/>
    </source>
</evidence>
<dbReference type="AlphaFoldDB" id="A0A9W4US74"/>
<feature type="signal peptide" evidence="6">
    <location>
        <begin position="1"/>
        <end position="17"/>
    </location>
</feature>
<dbReference type="EMBL" id="CAOQHR010000013">
    <property type="protein sequence ID" value="CAI6342083.1"/>
    <property type="molecule type" value="Genomic_DNA"/>
</dbReference>
<comment type="similarity">
    <text evidence="2">Belongs to the FIP1 family.</text>
</comment>
<evidence type="ECO:0000256" key="6">
    <source>
        <dbReference type="SAM" id="SignalP"/>
    </source>
</evidence>
<keyword evidence="4" id="KW-0539">Nucleus</keyword>
<keyword evidence="9" id="KW-1185">Reference proteome</keyword>
<sequence>MNLRLTLPAFVCCFCRALPTVRFGLKRGKLVYVFNFSAHDVQRDKHRNVISRARFIKAQLELAGYHLIPWDFKKDQPPRFWLHQHPEPQQPHSSILAADMEEEDDDLYGPSETTVPGPAPAAELPSQPTPGETSAQELNHGDASEGDEPMDEGLESGEDSDDSDDSDDLEIIIDRPSDKPNLSQQQQQHSTPSESKAIKIEAPPGSQQQQLHQPGTSPSLIAGASGIKPAPPSHHGQPGTAFPAVQSSTITMDANPSYPPLGKPILTVDMDADLAEHTKPWRLPGVDQSDYFNYGFDEFTWEMYRQRQSTMSNTLTQQKAETAQLQSFFDPRMMSGGGSGSNPGGTGANPPTGPSSASGGGNGVPPNAPTGPSGGGASAAGAGGGMPGMPSEEMMQQMMQQMMSQGVDPSNMDFNTFAQMMGGGFPGSEQQQYPQGPAGRGASAGVGSARRGGRGRGW</sequence>
<feature type="compositionally biased region" description="Polar residues" evidence="5">
    <location>
        <begin position="180"/>
        <end position="194"/>
    </location>
</feature>
<evidence type="ECO:0000256" key="1">
    <source>
        <dbReference type="ARBA" id="ARBA00004123"/>
    </source>
</evidence>
<protein>
    <recommendedName>
        <fullName evidence="7">Pre-mRNA polyadenylation factor Fip1 domain-containing protein</fullName>
    </recommendedName>
</protein>
<evidence type="ECO:0000256" key="5">
    <source>
        <dbReference type="SAM" id="MobiDB-lite"/>
    </source>
</evidence>
<evidence type="ECO:0000256" key="4">
    <source>
        <dbReference type="ARBA" id="ARBA00023242"/>
    </source>
</evidence>
<feature type="compositionally biased region" description="Acidic residues" evidence="5">
    <location>
        <begin position="144"/>
        <end position="171"/>
    </location>
</feature>
<comment type="subcellular location">
    <subcellularLocation>
        <location evidence="1">Nucleus</location>
    </subcellularLocation>
</comment>
<name>A0A9W4US74_9PLEO</name>
<feature type="compositionally biased region" description="Low complexity" evidence="5">
    <location>
        <begin position="388"/>
        <end position="406"/>
    </location>
</feature>
<dbReference type="GO" id="GO:0006397">
    <property type="term" value="P:mRNA processing"/>
    <property type="evidence" value="ECO:0007669"/>
    <property type="project" value="UniProtKB-KW"/>
</dbReference>
<feature type="compositionally biased region" description="Low complexity" evidence="5">
    <location>
        <begin position="348"/>
        <end position="357"/>
    </location>
</feature>
<evidence type="ECO:0000313" key="9">
    <source>
        <dbReference type="Proteomes" id="UP001152607"/>
    </source>
</evidence>
<feature type="domain" description="Pre-mRNA polyadenylation factor Fip1" evidence="7">
    <location>
        <begin position="269"/>
        <end position="311"/>
    </location>
</feature>
<accession>A0A9W4US74</accession>
<dbReference type="InterPro" id="IPR051187">
    <property type="entry name" value="Pre-mRNA_3'-end_processing_reg"/>
</dbReference>
<dbReference type="Proteomes" id="UP001152607">
    <property type="component" value="Unassembled WGS sequence"/>
</dbReference>
<keyword evidence="6" id="KW-0732">Signal</keyword>
<feature type="region of interest" description="Disordered" evidence="5">
    <location>
        <begin position="330"/>
        <end position="458"/>
    </location>
</feature>
<dbReference type="OrthoDB" id="1917198at2759"/>
<feature type="compositionally biased region" description="Gly residues" evidence="5">
    <location>
        <begin position="372"/>
        <end position="387"/>
    </location>
</feature>
<evidence type="ECO:0000256" key="2">
    <source>
        <dbReference type="ARBA" id="ARBA00007459"/>
    </source>
</evidence>
<feature type="chain" id="PRO_5040907780" description="Pre-mRNA polyadenylation factor Fip1 domain-containing protein" evidence="6">
    <location>
        <begin position="18"/>
        <end position="458"/>
    </location>
</feature>
<feature type="region of interest" description="Disordered" evidence="5">
    <location>
        <begin position="102"/>
        <end position="243"/>
    </location>
</feature>
<evidence type="ECO:0000259" key="7">
    <source>
        <dbReference type="Pfam" id="PF05182"/>
    </source>
</evidence>
<dbReference type="Pfam" id="PF05182">
    <property type="entry name" value="Fip1"/>
    <property type="match status" value="1"/>
</dbReference>
<dbReference type="InterPro" id="IPR007854">
    <property type="entry name" value="Fip1_dom"/>
</dbReference>
<dbReference type="GO" id="GO:0005847">
    <property type="term" value="C:mRNA cleavage and polyadenylation specificity factor complex"/>
    <property type="evidence" value="ECO:0007669"/>
    <property type="project" value="TreeGrafter"/>
</dbReference>